<keyword evidence="2" id="KW-1185">Reference proteome</keyword>
<organism evidence="1 2">
    <name type="scientific">Mikania micrantha</name>
    <name type="common">bitter vine</name>
    <dbReference type="NCBI Taxonomy" id="192012"/>
    <lineage>
        <taxon>Eukaryota</taxon>
        <taxon>Viridiplantae</taxon>
        <taxon>Streptophyta</taxon>
        <taxon>Embryophyta</taxon>
        <taxon>Tracheophyta</taxon>
        <taxon>Spermatophyta</taxon>
        <taxon>Magnoliopsida</taxon>
        <taxon>eudicotyledons</taxon>
        <taxon>Gunneridae</taxon>
        <taxon>Pentapetalae</taxon>
        <taxon>asterids</taxon>
        <taxon>campanulids</taxon>
        <taxon>Asterales</taxon>
        <taxon>Asteraceae</taxon>
        <taxon>Asteroideae</taxon>
        <taxon>Heliantheae alliance</taxon>
        <taxon>Eupatorieae</taxon>
        <taxon>Mikania</taxon>
    </lineage>
</organism>
<sequence length="168" mass="19516">MDPSRYAKAPWRRAWRYAKRMRGLWIPNFVAIRDELFDRPPRYAKAMQIQIFIKTNPNSFVRSLPQITEHFLCISTKILWNQTSKPLESSLGPSWSILKPLKLKRNPWKPSTSEDSIISLHLDSKSCSSTDLHSKIRIINSRYGSKDPRTPEKCDNLYKMLGILGGKI</sequence>
<gene>
    <name evidence="1" type="ORF">E3N88_29584</name>
</gene>
<evidence type="ECO:0000313" key="1">
    <source>
        <dbReference type="EMBL" id="KAD3640361.1"/>
    </source>
</evidence>
<dbReference type="EMBL" id="SZYD01000015">
    <property type="protein sequence ID" value="KAD3640361.1"/>
    <property type="molecule type" value="Genomic_DNA"/>
</dbReference>
<comment type="caution">
    <text evidence="1">The sequence shown here is derived from an EMBL/GenBank/DDBJ whole genome shotgun (WGS) entry which is preliminary data.</text>
</comment>
<accession>A0A5N6MJ88</accession>
<protein>
    <submittedName>
        <fullName evidence="1">Uncharacterized protein</fullName>
    </submittedName>
</protein>
<dbReference type="AlphaFoldDB" id="A0A5N6MJ88"/>
<name>A0A5N6MJ88_9ASTR</name>
<evidence type="ECO:0000313" key="2">
    <source>
        <dbReference type="Proteomes" id="UP000326396"/>
    </source>
</evidence>
<dbReference type="Proteomes" id="UP000326396">
    <property type="component" value="Linkage Group LG5"/>
</dbReference>
<reference evidence="1 2" key="1">
    <citation type="submission" date="2019-05" db="EMBL/GenBank/DDBJ databases">
        <title>Mikania micrantha, genome provides insights into the molecular mechanism of rapid growth.</title>
        <authorList>
            <person name="Liu B."/>
        </authorList>
    </citation>
    <scope>NUCLEOTIDE SEQUENCE [LARGE SCALE GENOMIC DNA]</scope>
    <source>
        <strain evidence="1">NLD-2019</strain>
        <tissue evidence="1">Leaf</tissue>
    </source>
</reference>
<proteinExistence type="predicted"/>